<dbReference type="GO" id="GO:0008270">
    <property type="term" value="F:zinc ion binding"/>
    <property type="evidence" value="ECO:0007669"/>
    <property type="project" value="InterPro"/>
</dbReference>
<reference evidence="3 4" key="1">
    <citation type="submission" date="2020-04" db="EMBL/GenBank/DDBJ databases">
        <title>Genome sequencing of novel species.</title>
        <authorList>
            <person name="Heo J."/>
            <person name="Kim S.-J."/>
            <person name="Kim J.-S."/>
            <person name="Hong S.-B."/>
            <person name="Kwon S.-W."/>
        </authorList>
    </citation>
    <scope>NUCLEOTIDE SEQUENCE [LARGE SCALE GENOMIC DNA]</scope>
    <source>
        <strain evidence="3 4">GN2-R2</strain>
    </source>
</reference>
<keyword evidence="4" id="KW-1185">Reference proteome</keyword>
<organism evidence="3 4">
    <name type="scientific">Massilia forsythiae</name>
    <dbReference type="NCBI Taxonomy" id="2728020"/>
    <lineage>
        <taxon>Bacteria</taxon>
        <taxon>Pseudomonadati</taxon>
        <taxon>Pseudomonadota</taxon>
        <taxon>Betaproteobacteria</taxon>
        <taxon>Burkholderiales</taxon>
        <taxon>Oxalobacteraceae</taxon>
        <taxon>Telluria group</taxon>
        <taxon>Massilia</taxon>
    </lineage>
</organism>
<gene>
    <name evidence="3" type="ORF">HH212_26100</name>
</gene>
<evidence type="ECO:0000313" key="3">
    <source>
        <dbReference type="EMBL" id="QJE03032.1"/>
    </source>
</evidence>
<evidence type="ECO:0000313" key="4">
    <source>
        <dbReference type="Proteomes" id="UP000502415"/>
    </source>
</evidence>
<dbReference type="InterPro" id="IPR002711">
    <property type="entry name" value="HNH"/>
</dbReference>
<sequence length="210" mass="24147">MAEIKHAMERRIEERAEKARPRREAHAARQFAIQSGALKYKGTSCLRGHSGMRYTKSGSCVDCFAEISMSVAKKVYDANYAIVNRSKIRERKRGYQDRTSEQRLATAKAWVARNKEKVRATKKAYKARRRQRELGGDPTAMICAWQQTARKVCYWCGIKCPKLYHVDHYAPLAKGGKHEVRNLVIACRKCNLKKNARDPYEFAATMGRLF</sequence>
<evidence type="ECO:0000259" key="2">
    <source>
        <dbReference type="Pfam" id="PF01844"/>
    </source>
</evidence>
<dbReference type="CDD" id="cd00085">
    <property type="entry name" value="HNHc"/>
    <property type="match status" value="1"/>
</dbReference>
<proteinExistence type="predicted"/>
<dbReference type="Proteomes" id="UP000502415">
    <property type="component" value="Chromosome"/>
</dbReference>
<feature type="domain" description="HNH" evidence="2">
    <location>
        <begin position="153"/>
        <end position="197"/>
    </location>
</feature>
<dbReference type="KEGG" id="mfy:HH212_26100"/>
<dbReference type="GO" id="GO:0004519">
    <property type="term" value="F:endonuclease activity"/>
    <property type="evidence" value="ECO:0007669"/>
    <property type="project" value="InterPro"/>
</dbReference>
<accession>A0A7Z2W0X8</accession>
<name>A0A7Z2W0X8_9BURK</name>
<dbReference type="EMBL" id="CP051685">
    <property type="protein sequence ID" value="QJE03032.1"/>
    <property type="molecule type" value="Genomic_DNA"/>
</dbReference>
<protein>
    <recommendedName>
        <fullName evidence="2">HNH domain-containing protein</fullName>
    </recommendedName>
</protein>
<dbReference type="GO" id="GO:0003676">
    <property type="term" value="F:nucleic acid binding"/>
    <property type="evidence" value="ECO:0007669"/>
    <property type="project" value="InterPro"/>
</dbReference>
<dbReference type="InterPro" id="IPR003615">
    <property type="entry name" value="HNH_nuc"/>
</dbReference>
<dbReference type="Pfam" id="PF01844">
    <property type="entry name" value="HNH"/>
    <property type="match status" value="1"/>
</dbReference>
<dbReference type="RefSeq" id="WP_170205113.1">
    <property type="nucleotide sequence ID" value="NZ_CP051685.1"/>
</dbReference>
<dbReference type="Gene3D" id="1.10.30.50">
    <property type="match status" value="1"/>
</dbReference>
<feature type="region of interest" description="Disordered" evidence="1">
    <location>
        <begin position="1"/>
        <end position="24"/>
    </location>
</feature>
<evidence type="ECO:0000256" key="1">
    <source>
        <dbReference type="SAM" id="MobiDB-lite"/>
    </source>
</evidence>
<dbReference type="AlphaFoldDB" id="A0A7Z2W0X8"/>